<dbReference type="PANTHER" id="PTHR43155:SF2">
    <property type="entry name" value="CYCLIC DI-GMP PHOSPHODIESTERASE PA4108"/>
    <property type="match status" value="1"/>
</dbReference>
<keyword evidence="4" id="KW-1185">Reference proteome</keyword>
<dbReference type="Pfam" id="PF13487">
    <property type="entry name" value="HD_5"/>
    <property type="match status" value="1"/>
</dbReference>
<dbReference type="InterPro" id="IPR003607">
    <property type="entry name" value="HD/PDEase_dom"/>
</dbReference>
<feature type="domain" description="HD" evidence="1">
    <location>
        <begin position="20"/>
        <end position="140"/>
    </location>
</feature>
<dbReference type="PANTHER" id="PTHR43155">
    <property type="entry name" value="CYCLIC DI-GMP PHOSPHODIESTERASE PA4108-RELATED"/>
    <property type="match status" value="1"/>
</dbReference>
<dbReference type="SUPFAM" id="SSF109604">
    <property type="entry name" value="HD-domain/PDEase-like"/>
    <property type="match status" value="1"/>
</dbReference>
<name>A0A1I6E1Z8_9FIRM</name>
<dbReference type="SMART" id="SM00471">
    <property type="entry name" value="HDc"/>
    <property type="match status" value="1"/>
</dbReference>
<dbReference type="PROSITE" id="PS51832">
    <property type="entry name" value="HD_GYP"/>
    <property type="match status" value="1"/>
</dbReference>
<dbReference type="PROSITE" id="PS51831">
    <property type="entry name" value="HD"/>
    <property type="match status" value="1"/>
</dbReference>
<dbReference type="AlphaFoldDB" id="A0A1I6E1Z8"/>
<evidence type="ECO:0000259" key="2">
    <source>
        <dbReference type="PROSITE" id="PS51832"/>
    </source>
</evidence>
<dbReference type="InterPro" id="IPR006674">
    <property type="entry name" value="HD_domain"/>
</dbReference>
<dbReference type="EMBL" id="FOYM01000023">
    <property type="protein sequence ID" value="SFR11726.1"/>
    <property type="molecule type" value="Genomic_DNA"/>
</dbReference>
<gene>
    <name evidence="3" type="ORF">SAMN05660706_12350</name>
</gene>
<sequence length="181" mass="20363">MNDIKTFESLCVTSAKKAYLATHNRNVCNYSIAIATRLNLPEELREVIRYAAFYHDIGKIGIPNSILFKPEQLTNEEWEIMKLHPVTGAELLSNECNQVANVVRHHHERWDGKGYPDGLIAEDIPLAAQIIAVADAFDAMTTDRPYRNAMNENDALAELVHCAGIQFNPKVVEAFLGLLMR</sequence>
<dbReference type="Proteomes" id="UP000199584">
    <property type="component" value="Unassembled WGS sequence"/>
</dbReference>
<evidence type="ECO:0000313" key="3">
    <source>
        <dbReference type="EMBL" id="SFR11726.1"/>
    </source>
</evidence>
<dbReference type="STRING" id="39060.SAMN05660706_12350"/>
<protein>
    <submittedName>
        <fullName evidence="3">HD domain-containing protein</fullName>
    </submittedName>
</protein>
<dbReference type="RefSeq" id="WP_207545192.1">
    <property type="nucleotide sequence ID" value="NZ_FOYM01000023.1"/>
</dbReference>
<evidence type="ECO:0000259" key="1">
    <source>
        <dbReference type="PROSITE" id="PS51831"/>
    </source>
</evidence>
<proteinExistence type="predicted"/>
<reference evidence="4" key="1">
    <citation type="submission" date="2016-10" db="EMBL/GenBank/DDBJ databases">
        <authorList>
            <person name="Varghese N."/>
            <person name="Submissions S."/>
        </authorList>
    </citation>
    <scope>NUCLEOTIDE SEQUENCE [LARGE SCALE GENOMIC DNA]</scope>
    <source>
        <strain evidence="4">DSM 3669</strain>
    </source>
</reference>
<dbReference type="Gene3D" id="1.10.3210.10">
    <property type="entry name" value="Hypothetical protein af1432"/>
    <property type="match status" value="1"/>
</dbReference>
<dbReference type="InterPro" id="IPR037522">
    <property type="entry name" value="HD_GYP_dom"/>
</dbReference>
<evidence type="ECO:0000313" key="4">
    <source>
        <dbReference type="Proteomes" id="UP000199584"/>
    </source>
</evidence>
<feature type="domain" description="HD-GYP" evidence="2">
    <location>
        <begin position="1"/>
        <end position="181"/>
    </location>
</feature>
<accession>A0A1I6E1Z8</accession>
<organism evidence="3 4">
    <name type="scientific">Desulfoscipio geothermicus DSM 3669</name>
    <dbReference type="NCBI Taxonomy" id="1121426"/>
    <lineage>
        <taxon>Bacteria</taxon>
        <taxon>Bacillati</taxon>
        <taxon>Bacillota</taxon>
        <taxon>Clostridia</taxon>
        <taxon>Eubacteriales</taxon>
        <taxon>Desulfallaceae</taxon>
        <taxon>Desulfoscipio</taxon>
    </lineage>
</organism>
<dbReference type="CDD" id="cd00077">
    <property type="entry name" value="HDc"/>
    <property type="match status" value="1"/>
</dbReference>